<proteinExistence type="predicted"/>
<dbReference type="Proteomes" id="UP000265020">
    <property type="component" value="Unassembled WGS sequence"/>
</dbReference>
<keyword evidence="2" id="KW-1185">Reference proteome</keyword>
<sequence length="100" mass="11520">MDLAAATHTEKRLHLLGPPTRIWFQPITVTNKIAAGTLRIHNLRRGRCSSFKDKIVDSDKTNLKAPVTHTYSFTVKFILVQPWALPLKFLSPLYMFHHRP</sequence>
<dbReference type="Ensembl" id="ENSCVAT00000012204.1">
    <property type="protein sequence ID" value="ENSCVAP00000002149.1"/>
    <property type="gene ID" value="ENSCVAG00000003218.1"/>
</dbReference>
<dbReference type="AlphaFoldDB" id="A0A3Q2CBC2"/>
<reference evidence="1" key="2">
    <citation type="submission" date="2025-09" db="UniProtKB">
        <authorList>
            <consortium name="Ensembl"/>
        </authorList>
    </citation>
    <scope>IDENTIFICATION</scope>
</reference>
<protein>
    <submittedName>
        <fullName evidence="1">Uncharacterized protein</fullName>
    </submittedName>
</protein>
<accession>A0A3Q2CBC2</accession>
<reference evidence="1" key="1">
    <citation type="submission" date="2025-08" db="UniProtKB">
        <authorList>
            <consortium name="Ensembl"/>
        </authorList>
    </citation>
    <scope>IDENTIFICATION</scope>
</reference>
<evidence type="ECO:0000313" key="2">
    <source>
        <dbReference type="Proteomes" id="UP000265020"/>
    </source>
</evidence>
<name>A0A3Q2CBC2_CYPVA</name>
<evidence type="ECO:0000313" key="1">
    <source>
        <dbReference type="Ensembl" id="ENSCVAP00000002149.1"/>
    </source>
</evidence>
<organism evidence="1 2">
    <name type="scientific">Cyprinodon variegatus</name>
    <name type="common">Sheepshead minnow</name>
    <dbReference type="NCBI Taxonomy" id="28743"/>
    <lineage>
        <taxon>Eukaryota</taxon>
        <taxon>Metazoa</taxon>
        <taxon>Chordata</taxon>
        <taxon>Craniata</taxon>
        <taxon>Vertebrata</taxon>
        <taxon>Euteleostomi</taxon>
        <taxon>Actinopterygii</taxon>
        <taxon>Neopterygii</taxon>
        <taxon>Teleostei</taxon>
        <taxon>Neoteleostei</taxon>
        <taxon>Acanthomorphata</taxon>
        <taxon>Ovalentaria</taxon>
        <taxon>Atherinomorphae</taxon>
        <taxon>Cyprinodontiformes</taxon>
        <taxon>Cyprinodontidae</taxon>
        <taxon>Cyprinodon</taxon>
    </lineage>
</organism>